<dbReference type="GO" id="GO:0005634">
    <property type="term" value="C:nucleus"/>
    <property type="evidence" value="ECO:0007669"/>
    <property type="project" value="InterPro"/>
</dbReference>
<dbReference type="PANTHER" id="PTHR10644">
    <property type="entry name" value="DNA REPAIR/RNA PROCESSING CPSF FAMILY"/>
    <property type="match status" value="1"/>
</dbReference>
<dbReference type="InterPro" id="IPR015943">
    <property type="entry name" value="WD40/YVTN_repeat-like_dom_sf"/>
</dbReference>
<accession>A0AAD3DA58</accession>
<dbReference type="Proteomes" id="UP001054902">
    <property type="component" value="Unassembled WGS sequence"/>
</dbReference>
<dbReference type="SUPFAM" id="SSF51197">
    <property type="entry name" value="Clavaminate synthase-like"/>
    <property type="match status" value="1"/>
</dbReference>
<dbReference type="EMBL" id="BLLK01000069">
    <property type="protein sequence ID" value="GFH60598.1"/>
    <property type="molecule type" value="Genomic_DNA"/>
</dbReference>
<dbReference type="Gene3D" id="1.10.150.910">
    <property type="match status" value="1"/>
</dbReference>
<comment type="caution">
    <text evidence="3">The sequence shown here is derived from an EMBL/GenBank/DDBJ whole genome shotgun (WGS) entry which is preliminary data.</text>
</comment>
<evidence type="ECO:0000313" key="3">
    <source>
        <dbReference type="EMBL" id="GFH60598.1"/>
    </source>
</evidence>
<feature type="domain" description="JmjC" evidence="2">
    <location>
        <begin position="1958"/>
        <end position="2115"/>
    </location>
</feature>
<dbReference type="InterPro" id="IPR003347">
    <property type="entry name" value="JmjC_dom"/>
</dbReference>
<dbReference type="InterPro" id="IPR050358">
    <property type="entry name" value="RSE1/DDB1/CFT1"/>
</dbReference>
<dbReference type="InterPro" id="IPR004871">
    <property type="entry name" value="RSE1/DDB1/CPSF1_C"/>
</dbReference>
<protein>
    <recommendedName>
        <fullName evidence="2">JmjC domain-containing protein</fullName>
    </recommendedName>
</protein>
<dbReference type="InterPro" id="IPR041667">
    <property type="entry name" value="Cupin_8"/>
</dbReference>
<dbReference type="Gene3D" id="2.60.120.650">
    <property type="entry name" value="Cupin"/>
    <property type="match status" value="1"/>
</dbReference>
<keyword evidence="4" id="KW-1185">Reference proteome</keyword>
<evidence type="ECO:0000313" key="4">
    <source>
        <dbReference type="Proteomes" id="UP001054902"/>
    </source>
</evidence>
<reference evidence="3 4" key="1">
    <citation type="journal article" date="2021" name="Sci. Rep.">
        <title>The genome of the diatom Chaetoceros tenuissimus carries an ancient integrated fragment of an extant virus.</title>
        <authorList>
            <person name="Hongo Y."/>
            <person name="Kimura K."/>
            <person name="Takaki Y."/>
            <person name="Yoshida Y."/>
            <person name="Baba S."/>
            <person name="Kobayashi G."/>
            <person name="Nagasaki K."/>
            <person name="Hano T."/>
            <person name="Tomaru Y."/>
        </authorList>
    </citation>
    <scope>NUCLEOTIDE SEQUENCE [LARGE SCALE GENOMIC DNA]</scope>
    <source>
        <strain evidence="3 4">NIES-3715</strain>
    </source>
</reference>
<organism evidence="3 4">
    <name type="scientific">Chaetoceros tenuissimus</name>
    <dbReference type="NCBI Taxonomy" id="426638"/>
    <lineage>
        <taxon>Eukaryota</taxon>
        <taxon>Sar</taxon>
        <taxon>Stramenopiles</taxon>
        <taxon>Ochrophyta</taxon>
        <taxon>Bacillariophyta</taxon>
        <taxon>Coscinodiscophyceae</taxon>
        <taxon>Chaetocerotophycidae</taxon>
        <taxon>Chaetocerotales</taxon>
        <taxon>Chaetocerotaceae</taxon>
        <taxon>Chaetoceros</taxon>
    </lineage>
</organism>
<dbReference type="Pfam" id="PF13621">
    <property type="entry name" value="Cupin_8"/>
    <property type="match status" value="1"/>
</dbReference>
<evidence type="ECO:0000259" key="2">
    <source>
        <dbReference type="PROSITE" id="PS51184"/>
    </source>
</evidence>
<proteinExistence type="predicted"/>
<sequence length="2115" mass="231405">MSSGAKSSAKSSASVSTKQVHPVTLTSFPPTGCELSIWAYLTVPRPSSSSGINPDSQLPNLVTAHANSLKIYVVDPISGTLILASSYDNLAGVITTLDVLPNAAGTCDNASKQSSSESYDGLLLGFAGHPRMSIVYPPGSLEKCSKSNDSWSGVLTASSIIDLTPALIEKSMGSVAPLEQDLTCSVTQDGKIPTVAVILGGGVSIAAFQLPRSKYSGESSGDNAWWRTASEPYFLPLPKLSSSLNLGKQNTTSALNNKYQQRQSQMQNQNVAKISHGFGDILSSAFLTGYTEPVLVILHANPQRYGGRVCSGRLGHHGSATRNALCLTAISISITQKRSVVLWSLPDAMPADAFELQPHPKGGILVMGVNEILYVNSAGKIECCTAVNGWVRSTGSAALLPKSGTLGGLMQPNPSPLTKLSIQLDGSRLSFVNDNVAMLSLRDGTLYSLELHDKESCIGVGGENSMCMSLAPIGKKIGGIGMVSALCALPLMQIQTMKQHFQKFISSKPGNTKKEEMADDVVKGTVGEEGSTSLGLLFAASRMGNSTLMLYNLKEKLKLVPLEGDDEQEKAIASVKEQSENETKRKREEDESGGIAIKKEKIEETSTEVVAVSEDEDLSEEEILRREEEALYADGSNEVSSIQAEVENKKTLLPGITATQLFRPQIQTMSFFQSTEVLDCLIGLGPIGKGTTGPTPAKDSKDVQSLITNVTRKVGKNTQINVQACGFGSSGGLAVMKTPGSQSGSTILGEVDCLDIGSIFPCTDMGYFFVVKKGENAGCIIMKLVGEDTDQSLEEVHVDTLLGSDMEDETPIPSFTSVRDVLTRMEVLSVKEFKTKDKKSTKCMLVVRYGSACSLIILDNTDGKFSIEHSHFIGADDDGQLIDREDLVSVSFVEHLDSSRILSAGEDLSLGCVWTSGHASLFSISFQDYSWVVKEVVFPKDTTDCASMKVDDNDPVAKYYTSEKITAMDIFAIADNIFEDKIKSQVVKVDDNHIASTVVPSESPMFDEDDIELYGADNVAHSNQIVKDSELENTMKGSQESHMPPSRYNTLGGYISGAGLSASSKVVIAIARQSGRLEIYDVSSLLSCCDASLVTAFDDKKAKESALLWSCDGGFGQGTSYIALNSSHRNPHNQESCAKEMRFFFSGPSNTTEANGTKDFAILRSLCVLVETSQGDSHLYSASKPSSSSSLTLSRVSLGMVSRLSKDEIKHRNKLRRKGVVKEKFSTTFRPNRLHRFFGISGEDGLFAAVPRPYWVLSERGAPSIVNHRLRHCAPAGGTEVPITGFCSGFSVTGRSDENGFITVHDRIGRVGSQRLTIFNSLSDVFTKHGIFPGGGMIVEKIPLGVTVREIEYIEDPAISSAAHPVYALLISKEFENDLGHLNDDGLTPEEREQMKEEKEKNMLAKQVEADLGGFEIDQEWVAEIDRDDCFEIEKRYGGCPSNPQSKYEVWIVDGSTWQMLDMYQLDDYEHGTSMKAMTLTDIPLDTSGNTTKTEDDDFKNEIQVLAVGTGVVDEDGEDVCSKGRIILFDLKRIGDRTGKFEIEMNFLYDKDISIGPVTSVNCLTCEGTSRLVVGAGAEITLEQWGNDKLTQVGFYHCDMHVQDVVIFKNFVLICDAYDSLHFLVFRESDKSLTLLAKDYEPTSVYAAGLLSRGGTLSFVCHDDRQNLTFLSYSPRDVAARGGNKLVCQADCHLGTQTTSFGVHFCRSSLLVNSATRESTLVALKQQDPLYGKLDDDQRFGLHYGSTDSSFGTIIPINEGIYWRLTALQSVMSNALESDCSLSHRAWRLYRRAPRRGGCRSNDRKKGVIDGDLVLKFADLPICDQEDIASAIGSTVDLIMDNLLEVEESDTNTCSARPTWKWELDADHNCNVRRVSSKELSQIFKDGLLPPLYHEPLVIYNEGNDYSIPSPLDGCILSTFISQTSLENIASSLPENFNVTLSSSNSFSAHRRTIPLEQYLEETLSSEILPSQLSNETWYLFGETYSEDWQKMLSSFCLPPCQTCTKELSALAFGIGSKGSGVQWHTHSTGFSQSIHGRKHWVLFPPEKKPNYDPDYTSRYWMEEVYTKLPPDEKPFECTLHQGEMIYFPDKWHHATINLDTYTVFVSTFTTEHGF</sequence>
<evidence type="ECO:0000256" key="1">
    <source>
        <dbReference type="SAM" id="MobiDB-lite"/>
    </source>
</evidence>
<gene>
    <name evidence="3" type="ORF">CTEN210_17074</name>
</gene>
<feature type="compositionally biased region" description="Basic and acidic residues" evidence="1">
    <location>
        <begin position="577"/>
        <end position="589"/>
    </location>
</feature>
<dbReference type="PROSITE" id="PS51184">
    <property type="entry name" value="JMJC"/>
    <property type="match status" value="1"/>
</dbReference>
<name>A0AAD3DA58_9STRA</name>
<dbReference type="Pfam" id="PF03178">
    <property type="entry name" value="CPSF_A"/>
    <property type="match status" value="1"/>
</dbReference>
<feature type="region of interest" description="Disordered" evidence="1">
    <location>
        <begin position="570"/>
        <end position="592"/>
    </location>
</feature>
<dbReference type="GO" id="GO:0003676">
    <property type="term" value="F:nucleic acid binding"/>
    <property type="evidence" value="ECO:0007669"/>
    <property type="project" value="InterPro"/>
</dbReference>
<dbReference type="Gene3D" id="2.130.10.10">
    <property type="entry name" value="YVTN repeat-like/Quinoprotein amine dehydrogenase"/>
    <property type="match status" value="2"/>
</dbReference>